<accession>A0AAN7S5T2</accession>
<comment type="caution">
    <text evidence="2">The sequence shown here is derived from an EMBL/GenBank/DDBJ whole genome shotgun (WGS) entry which is preliminary data.</text>
</comment>
<keyword evidence="3" id="KW-1185">Reference proteome</keyword>
<evidence type="ECO:0000313" key="2">
    <source>
        <dbReference type="EMBL" id="KAK4820576.1"/>
    </source>
</evidence>
<proteinExistence type="predicted"/>
<dbReference type="Proteomes" id="UP001333110">
    <property type="component" value="Unassembled WGS sequence"/>
</dbReference>
<dbReference type="SUPFAM" id="SSF56672">
    <property type="entry name" value="DNA/RNA polymerases"/>
    <property type="match status" value="1"/>
</dbReference>
<evidence type="ECO:0000313" key="3">
    <source>
        <dbReference type="Proteomes" id="UP001333110"/>
    </source>
</evidence>
<reference evidence="2 3" key="1">
    <citation type="journal article" date="2023" name="J. Hered.">
        <title>Chromosome-level genome of the wood stork (Mycteria americana) provides insight into avian chromosome evolution.</title>
        <authorList>
            <person name="Flamio R. Jr."/>
            <person name="Ramstad K.M."/>
        </authorList>
    </citation>
    <scope>NUCLEOTIDE SEQUENCE [LARGE SCALE GENOMIC DNA]</scope>
    <source>
        <strain evidence="2">JAX WOST 10</strain>
    </source>
</reference>
<evidence type="ECO:0000259" key="1">
    <source>
        <dbReference type="PROSITE" id="PS50878"/>
    </source>
</evidence>
<dbReference type="AlphaFoldDB" id="A0AAN7S5T2"/>
<dbReference type="InterPro" id="IPR000477">
    <property type="entry name" value="RT_dom"/>
</dbReference>
<organism evidence="2 3">
    <name type="scientific">Mycteria americana</name>
    <name type="common">Wood stork</name>
    <dbReference type="NCBI Taxonomy" id="33587"/>
    <lineage>
        <taxon>Eukaryota</taxon>
        <taxon>Metazoa</taxon>
        <taxon>Chordata</taxon>
        <taxon>Craniata</taxon>
        <taxon>Vertebrata</taxon>
        <taxon>Euteleostomi</taxon>
        <taxon>Archelosauria</taxon>
        <taxon>Archosauria</taxon>
        <taxon>Dinosauria</taxon>
        <taxon>Saurischia</taxon>
        <taxon>Theropoda</taxon>
        <taxon>Coelurosauria</taxon>
        <taxon>Aves</taxon>
        <taxon>Neognathae</taxon>
        <taxon>Neoaves</taxon>
        <taxon>Aequornithes</taxon>
        <taxon>Ciconiiformes</taxon>
        <taxon>Ciconiidae</taxon>
        <taxon>Mycteria</taxon>
    </lineage>
</organism>
<dbReference type="InterPro" id="IPR043502">
    <property type="entry name" value="DNA/RNA_pol_sf"/>
</dbReference>
<feature type="domain" description="Reverse transcriptase" evidence="1">
    <location>
        <begin position="1"/>
        <end position="169"/>
    </location>
</feature>
<dbReference type="Pfam" id="PF00078">
    <property type="entry name" value="RVT_1"/>
    <property type="match status" value="1"/>
</dbReference>
<dbReference type="PANTHER" id="PTHR33332">
    <property type="entry name" value="REVERSE TRANSCRIPTASE DOMAIN-CONTAINING PROTEIN"/>
    <property type="match status" value="1"/>
</dbReference>
<gene>
    <name evidence="2" type="ORF">QYF61_001816</name>
</gene>
<sequence>MHVIYLDFCKAFDTVLHNTLHSKLERCGFDGWTVRWMRNWLDGRIQTAVVNGCMSRWRSVTSGVPQGSVLGQVLFNVFINDIDSGIKCTLSKFAGNTKLTGAVDTFEGWDAIQRDLDKLKKWAHVNLMRFNKAKCKVLHMGRGNPQYQYRMGDEGIESSPVEKDLGVLVDDKLDMSRQRVLAVQKANRILGCIKRSMASRSREAILPLCSALVRPHLQYCLQLWSPQHRKDRGMITESYRLEKTFKIIESNRKPNTAKTTTTPCL</sequence>
<protein>
    <recommendedName>
        <fullName evidence="1">Reverse transcriptase domain-containing protein</fullName>
    </recommendedName>
</protein>
<dbReference type="EMBL" id="JAUNZN010000005">
    <property type="protein sequence ID" value="KAK4820576.1"/>
    <property type="molecule type" value="Genomic_DNA"/>
</dbReference>
<dbReference type="PROSITE" id="PS50878">
    <property type="entry name" value="RT_POL"/>
    <property type="match status" value="1"/>
</dbReference>
<name>A0AAN7S5T2_MYCAM</name>